<evidence type="ECO:0000256" key="6">
    <source>
        <dbReference type="ARBA" id="ARBA00023136"/>
    </source>
</evidence>
<dbReference type="Proteomes" id="UP000694383">
    <property type="component" value="Unplaced"/>
</dbReference>
<comment type="function">
    <text evidence="7">Probable disulfide isomerase, which participates in the folding of proteins containing disulfide bonds. May act as a dithiol oxidase. Acts as a regulator of endoplasmic reticulum-mitochondria contact sites via its ability to regulate redox signals.</text>
</comment>
<reference evidence="10" key="1">
    <citation type="submission" date="2025-08" db="UniProtKB">
        <authorList>
            <consortium name="Ensembl"/>
        </authorList>
    </citation>
    <scope>IDENTIFICATION</scope>
</reference>
<keyword evidence="4" id="KW-0812">Transmembrane</keyword>
<dbReference type="PANTHER" id="PTHR46426:SF1">
    <property type="entry name" value="PROTEIN DISULFIDE-ISOMERASE TMX3"/>
    <property type="match status" value="1"/>
</dbReference>
<dbReference type="GO" id="GO:0009986">
    <property type="term" value="C:cell surface"/>
    <property type="evidence" value="ECO:0007669"/>
    <property type="project" value="TreeGrafter"/>
</dbReference>
<dbReference type="Pfam" id="PF00085">
    <property type="entry name" value="Thioredoxin"/>
    <property type="match status" value="1"/>
</dbReference>
<keyword evidence="6" id="KW-0472">Membrane</keyword>
<evidence type="ECO:0000313" key="11">
    <source>
        <dbReference type="Proteomes" id="UP000694383"/>
    </source>
</evidence>
<evidence type="ECO:0000256" key="5">
    <source>
        <dbReference type="ARBA" id="ARBA00022989"/>
    </source>
</evidence>
<feature type="region of interest" description="Disordered" evidence="8">
    <location>
        <begin position="394"/>
        <end position="452"/>
    </location>
</feature>
<dbReference type="InterPro" id="IPR036249">
    <property type="entry name" value="Thioredoxin-like_sf"/>
</dbReference>
<dbReference type="Gene3D" id="3.40.30.10">
    <property type="entry name" value="Glutaredoxin"/>
    <property type="match status" value="2"/>
</dbReference>
<dbReference type="GO" id="GO:0005789">
    <property type="term" value="C:endoplasmic reticulum membrane"/>
    <property type="evidence" value="ECO:0007669"/>
    <property type="project" value="UniProtKB-SubCell"/>
</dbReference>
<accession>A0A8C7ZSR2</accession>
<dbReference type="PROSITE" id="PS00194">
    <property type="entry name" value="THIOREDOXIN_1"/>
    <property type="match status" value="1"/>
</dbReference>
<evidence type="ECO:0000256" key="4">
    <source>
        <dbReference type="ARBA" id="ARBA00022692"/>
    </source>
</evidence>
<keyword evidence="11" id="KW-1185">Reference proteome</keyword>
<dbReference type="EC" id="5.3.4.1" evidence="3"/>
<dbReference type="FunFam" id="3.40.30.10:FF:000266">
    <property type="entry name" value="Thioredoxin-related transmembrane protein 3"/>
    <property type="match status" value="1"/>
</dbReference>
<dbReference type="Pfam" id="PF13848">
    <property type="entry name" value="Thioredoxin_6"/>
    <property type="match status" value="1"/>
</dbReference>
<dbReference type="GO" id="GO:0003756">
    <property type="term" value="F:protein disulfide isomerase activity"/>
    <property type="evidence" value="ECO:0007669"/>
    <property type="project" value="UniProtKB-EC"/>
</dbReference>
<evidence type="ECO:0000313" key="10">
    <source>
        <dbReference type="Ensembl" id="ENSOSIP00000047541.1"/>
    </source>
</evidence>
<proteinExistence type="predicted"/>
<evidence type="ECO:0000256" key="7">
    <source>
        <dbReference type="ARBA" id="ARBA00045246"/>
    </source>
</evidence>
<dbReference type="PANTHER" id="PTHR46426">
    <property type="entry name" value="PROTEIN DISULFIDE-ISOMERASE TMX3"/>
    <property type="match status" value="1"/>
</dbReference>
<comment type="subcellular location">
    <subcellularLocation>
        <location evidence="2">Endoplasmic reticulum membrane</location>
        <topology evidence="2">Single-pass membrane protein</topology>
    </subcellularLocation>
</comment>
<keyword evidence="5" id="KW-1133">Transmembrane helix</keyword>
<dbReference type="InterPro" id="IPR017937">
    <property type="entry name" value="Thioredoxin_CS"/>
</dbReference>
<dbReference type="InterPro" id="IPR052250">
    <property type="entry name" value="PDI_TMX3"/>
</dbReference>
<feature type="domain" description="Thioredoxin" evidence="9">
    <location>
        <begin position="7"/>
        <end position="128"/>
    </location>
</feature>
<dbReference type="InterPro" id="IPR013766">
    <property type="entry name" value="Thioredoxin_domain"/>
</dbReference>
<reference evidence="10" key="2">
    <citation type="submission" date="2025-09" db="UniProtKB">
        <authorList>
            <consortium name="Ensembl"/>
        </authorList>
    </citation>
    <scope>IDENTIFICATION</scope>
</reference>
<organism evidence="10 11">
    <name type="scientific">Oryzias sinensis</name>
    <name type="common">Chinese medaka</name>
    <dbReference type="NCBI Taxonomy" id="183150"/>
    <lineage>
        <taxon>Eukaryota</taxon>
        <taxon>Metazoa</taxon>
        <taxon>Chordata</taxon>
        <taxon>Craniata</taxon>
        <taxon>Vertebrata</taxon>
        <taxon>Euteleostomi</taxon>
        <taxon>Actinopterygii</taxon>
        <taxon>Neopterygii</taxon>
        <taxon>Teleostei</taxon>
        <taxon>Neoteleostei</taxon>
        <taxon>Acanthomorphata</taxon>
        <taxon>Ovalentaria</taxon>
        <taxon>Atherinomorphae</taxon>
        <taxon>Beloniformes</taxon>
        <taxon>Adrianichthyidae</taxon>
        <taxon>Oryziinae</taxon>
        <taxon>Oryzias</taxon>
    </lineage>
</organism>
<protein>
    <recommendedName>
        <fullName evidence="3">protein disulfide-isomerase</fullName>
        <ecNumber evidence="3">5.3.4.1</ecNumber>
    </recommendedName>
</protein>
<evidence type="ECO:0000256" key="3">
    <source>
        <dbReference type="ARBA" id="ARBA00012723"/>
    </source>
</evidence>
<evidence type="ECO:0000256" key="2">
    <source>
        <dbReference type="ARBA" id="ARBA00004389"/>
    </source>
</evidence>
<dbReference type="SUPFAM" id="SSF52833">
    <property type="entry name" value="Thioredoxin-like"/>
    <property type="match status" value="1"/>
</dbReference>
<comment type="catalytic activity">
    <reaction evidence="1">
        <text>Catalyzes the rearrangement of -S-S- bonds in proteins.</text>
        <dbReference type="EC" id="5.3.4.1"/>
    </reaction>
</comment>
<dbReference type="Ensembl" id="ENSOSIT00000049960.1">
    <property type="protein sequence ID" value="ENSOSIP00000047541.1"/>
    <property type="gene ID" value="ENSOSIG00000022344.1"/>
</dbReference>
<dbReference type="AlphaFoldDB" id="A0A8C7ZSR2"/>
<dbReference type="PRINTS" id="PR00421">
    <property type="entry name" value="THIOREDOXIN"/>
</dbReference>
<evidence type="ECO:0000256" key="1">
    <source>
        <dbReference type="ARBA" id="ARBA00001182"/>
    </source>
</evidence>
<dbReference type="PROSITE" id="PS51352">
    <property type="entry name" value="THIOREDOXIN_2"/>
    <property type="match status" value="1"/>
</dbReference>
<evidence type="ECO:0000256" key="8">
    <source>
        <dbReference type="SAM" id="MobiDB-lite"/>
    </source>
</evidence>
<sequence>MAQERASVILRVIAAVCITTVLGFVEDLDSTFKDTRVNDIWLVDFYAPWCGYCKKLEPIWDEVGAELRSSGSPVRVGKMDATAYSGMASEFGVRGYPTIKLLKADLAYNYKGPRTKDDIVEFANRVAGPAVRALPSTQMFEHMMKRHDVLFVYVGGDSPLKEKYNDAASELIVYTYFFSASEDAVPESISMPELPAVVVFKDGDYFTYDEYEDGSLSSWVNRERFQGYLQIDGFTLYELGETGGVFHANGLQSTQTRQTTVSNTLFLFFFPPRVFQFGHMDGSDYINSLIMGEVKVPSVIILNTSNEQYFLSSEPIETMEQLVQFISDVLNGSAQAYGGDGFIQRIKRVAFDARSTIMSVFRSSPLLGCFLFGLPLGVISLMCYGICTAESDDGSDDIDALKREGLTDEEEEEEEERQDTAELEAPEEEDEEEEEEEEEEEGEKDPEEKKTD</sequence>
<evidence type="ECO:0000259" key="9">
    <source>
        <dbReference type="PROSITE" id="PS51352"/>
    </source>
</evidence>
<dbReference type="GeneTree" id="ENSGT00930000151022"/>
<dbReference type="FunFam" id="3.40.30.10:FF:000421">
    <property type="entry name" value="Thioredoxin related transmembrane protein 3"/>
    <property type="match status" value="1"/>
</dbReference>
<feature type="compositionally biased region" description="Acidic residues" evidence="8">
    <location>
        <begin position="407"/>
        <end position="445"/>
    </location>
</feature>
<name>A0A8C7ZSR2_9TELE</name>
<dbReference type="CDD" id="cd03000">
    <property type="entry name" value="PDI_a_TMX3"/>
    <property type="match status" value="1"/>
</dbReference>